<organism evidence="3 4">
    <name type="scientific">Raphidocelis subcapitata</name>
    <dbReference type="NCBI Taxonomy" id="307507"/>
    <lineage>
        <taxon>Eukaryota</taxon>
        <taxon>Viridiplantae</taxon>
        <taxon>Chlorophyta</taxon>
        <taxon>core chlorophytes</taxon>
        <taxon>Chlorophyceae</taxon>
        <taxon>CS clade</taxon>
        <taxon>Sphaeropleales</taxon>
        <taxon>Selenastraceae</taxon>
        <taxon>Raphidocelis</taxon>
    </lineage>
</organism>
<accession>A0A2V0PLG6</accession>
<dbReference type="OrthoDB" id="539485at2759"/>
<comment type="caution">
    <text evidence="3">The sequence shown here is derived from an EMBL/GenBank/DDBJ whole genome shotgun (WGS) entry which is preliminary data.</text>
</comment>
<dbReference type="EMBL" id="BDRX01000263">
    <property type="protein sequence ID" value="GBG00615.1"/>
    <property type="molecule type" value="Genomic_DNA"/>
</dbReference>
<evidence type="ECO:0000256" key="2">
    <source>
        <dbReference type="SAM" id="SignalP"/>
    </source>
</evidence>
<dbReference type="InParanoid" id="A0A2V0PLG6"/>
<name>A0A2V0PLG6_9CHLO</name>
<protein>
    <recommendedName>
        <fullName evidence="5">MARVEL domain-containing protein</fullName>
    </recommendedName>
</protein>
<keyword evidence="1" id="KW-1133">Transmembrane helix</keyword>
<feature type="transmembrane region" description="Helical" evidence="1">
    <location>
        <begin position="63"/>
        <end position="82"/>
    </location>
</feature>
<gene>
    <name evidence="3" type="ORF">Rsub_13341</name>
</gene>
<evidence type="ECO:0000256" key="1">
    <source>
        <dbReference type="SAM" id="Phobius"/>
    </source>
</evidence>
<feature type="transmembrane region" description="Helical" evidence="1">
    <location>
        <begin position="94"/>
        <end position="115"/>
    </location>
</feature>
<keyword evidence="4" id="KW-1185">Reference proteome</keyword>
<proteinExistence type="predicted"/>
<dbReference type="AlphaFoldDB" id="A0A2V0PLG6"/>
<reference evidence="3 4" key="1">
    <citation type="journal article" date="2018" name="Sci. Rep.">
        <title>Raphidocelis subcapitata (=Pseudokirchneriella subcapitata) provides an insight into genome evolution and environmental adaptations in the Sphaeropleales.</title>
        <authorList>
            <person name="Suzuki S."/>
            <person name="Yamaguchi H."/>
            <person name="Nakajima N."/>
            <person name="Kawachi M."/>
        </authorList>
    </citation>
    <scope>NUCLEOTIDE SEQUENCE [LARGE SCALE GENOMIC DNA]</scope>
    <source>
        <strain evidence="3 4">NIES-35</strain>
    </source>
</reference>
<evidence type="ECO:0000313" key="4">
    <source>
        <dbReference type="Proteomes" id="UP000247498"/>
    </source>
</evidence>
<feature type="chain" id="PRO_5015983998" description="MARVEL domain-containing protein" evidence="2">
    <location>
        <begin position="20"/>
        <end position="215"/>
    </location>
</feature>
<feature type="signal peptide" evidence="2">
    <location>
        <begin position="1"/>
        <end position="19"/>
    </location>
</feature>
<dbReference type="Proteomes" id="UP000247498">
    <property type="component" value="Unassembled WGS sequence"/>
</dbReference>
<evidence type="ECO:0000313" key="3">
    <source>
        <dbReference type="EMBL" id="GBG00615.1"/>
    </source>
</evidence>
<feature type="transmembrane region" description="Helical" evidence="1">
    <location>
        <begin position="135"/>
        <end position="156"/>
    </location>
</feature>
<keyword evidence="2" id="KW-0732">Signal</keyword>
<sequence length="215" mass="22478">MAFSRFFVSLMMLGQLAVAGLIIGLTAAKLNKVSVGFDASKLSASVSDTCLLGTGPNDVNLCYAAYGFAGVSVLATAALSLLMCCTCNLCGLGFLLDVVFSLVGTAWWAMAGVLFNYYTQQPQIAALPQAEIRKWIVLLCWIGCGCFGTALLINLYRMLARCCSCCGGGSSRRDVESGGGCCGGGGHPTAAVYAPSYGPPVGYPPRRGDKQFIAY</sequence>
<keyword evidence="1" id="KW-0812">Transmembrane</keyword>
<keyword evidence="1" id="KW-0472">Membrane</keyword>
<evidence type="ECO:0008006" key="5">
    <source>
        <dbReference type="Google" id="ProtNLM"/>
    </source>
</evidence>